<dbReference type="Pfam" id="PF14059">
    <property type="entry name" value="DUF4251"/>
    <property type="match status" value="1"/>
</dbReference>
<gene>
    <name evidence="2" type="ORF">C8N47_12013</name>
</gene>
<dbReference type="EMBL" id="QAAD01000020">
    <property type="protein sequence ID" value="PTN07228.1"/>
    <property type="molecule type" value="Genomic_DNA"/>
</dbReference>
<accession>A0A2T5BYD9</accession>
<dbReference type="OrthoDB" id="1097715at2"/>
<keyword evidence="1" id="KW-0732">Signal</keyword>
<evidence type="ECO:0000313" key="2">
    <source>
        <dbReference type="EMBL" id="PTN07228.1"/>
    </source>
</evidence>
<dbReference type="InterPro" id="IPR025347">
    <property type="entry name" value="DUF4251"/>
</dbReference>
<dbReference type="RefSeq" id="WP_107823424.1">
    <property type="nucleotide sequence ID" value="NZ_OY782574.1"/>
</dbReference>
<organism evidence="2 3">
    <name type="scientific">Mangrovibacterium marinum</name>
    <dbReference type="NCBI Taxonomy" id="1639118"/>
    <lineage>
        <taxon>Bacteria</taxon>
        <taxon>Pseudomonadati</taxon>
        <taxon>Bacteroidota</taxon>
        <taxon>Bacteroidia</taxon>
        <taxon>Marinilabiliales</taxon>
        <taxon>Prolixibacteraceae</taxon>
        <taxon>Mangrovibacterium</taxon>
    </lineage>
</organism>
<keyword evidence="3" id="KW-1185">Reference proteome</keyword>
<feature type="chain" id="PRO_5015778819" evidence="1">
    <location>
        <begin position="21"/>
        <end position="165"/>
    </location>
</feature>
<feature type="signal peptide" evidence="1">
    <location>
        <begin position="1"/>
        <end position="20"/>
    </location>
</feature>
<protein>
    <submittedName>
        <fullName evidence="2">Uncharacterized protein DUF4251</fullName>
    </submittedName>
</protein>
<proteinExistence type="predicted"/>
<name>A0A2T5BYD9_9BACT</name>
<evidence type="ECO:0000313" key="3">
    <source>
        <dbReference type="Proteomes" id="UP000243525"/>
    </source>
</evidence>
<reference evidence="2 3" key="1">
    <citation type="submission" date="2018-04" db="EMBL/GenBank/DDBJ databases">
        <title>Genomic Encyclopedia of Archaeal and Bacterial Type Strains, Phase II (KMG-II): from individual species to whole genera.</title>
        <authorList>
            <person name="Goeker M."/>
        </authorList>
    </citation>
    <scope>NUCLEOTIDE SEQUENCE [LARGE SCALE GENOMIC DNA]</scope>
    <source>
        <strain evidence="2 3">DSM 28823</strain>
    </source>
</reference>
<comment type="caution">
    <text evidence="2">The sequence shown here is derived from an EMBL/GenBank/DDBJ whole genome shotgun (WGS) entry which is preliminary data.</text>
</comment>
<dbReference type="AlphaFoldDB" id="A0A2T5BYD9"/>
<sequence length="165" mass="18192">MKALGIILALLFFAVLPGAAQQQQNKKEAKAAEIAELVKSGDFIFIARSATPVAGSQIILTSIYTMSFHGDTVEAYLPYYGRAYQAPYEGTDGGIKFKEVVAEKQELTKKRKQLYVVSFDVSTARENYKVFLTVGSGGYADLQITPTHRQVISYYGHIEALPSKE</sequence>
<dbReference type="Proteomes" id="UP000243525">
    <property type="component" value="Unassembled WGS sequence"/>
</dbReference>
<dbReference type="Gene3D" id="2.40.128.410">
    <property type="match status" value="1"/>
</dbReference>
<evidence type="ECO:0000256" key="1">
    <source>
        <dbReference type="SAM" id="SignalP"/>
    </source>
</evidence>